<organism evidence="1 2">
    <name type="scientific">Tomitella fengzijianii</name>
    <dbReference type="NCBI Taxonomy" id="2597660"/>
    <lineage>
        <taxon>Bacteria</taxon>
        <taxon>Bacillati</taxon>
        <taxon>Actinomycetota</taxon>
        <taxon>Actinomycetes</taxon>
        <taxon>Mycobacteriales</taxon>
        <taxon>Tomitella</taxon>
    </lineage>
</organism>
<evidence type="ECO:0000313" key="1">
    <source>
        <dbReference type="EMBL" id="QDQ98106.1"/>
    </source>
</evidence>
<dbReference type="AlphaFoldDB" id="A0A516X4W3"/>
<dbReference type="RefSeq" id="WP_143909455.1">
    <property type="nucleotide sequence ID" value="NZ_CP041765.1"/>
</dbReference>
<dbReference type="Proteomes" id="UP000317344">
    <property type="component" value="Chromosome"/>
</dbReference>
<sequence>MTSTDTAAIQSLAAEVRVLQIGNRQITQSVAKQLDTARPQDLEPFGRVRLTGKDFDELDWIIGRHPNGDLRIAHYNKLPRQMEHPGLSRWKVPVHAWRDDPQHPAAALIHSVWTDWSVEIPQYTRDAVELKSPEGHRIAIPQTWCTIHRPLGEFELSRAVSNSETDGRGEVDYAAAVKAERYDACLAQGQEEAHDLAIRILDMRARDIRFRQKLEALPLIVLAGLR</sequence>
<dbReference type="OrthoDB" id="10017297at2"/>
<evidence type="ECO:0000313" key="2">
    <source>
        <dbReference type="Proteomes" id="UP000317344"/>
    </source>
</evidence>
<name>A0A516X4W3_9ACTN</name>
<reference evidence="1 2" key="2">
    <citation type="submission" date="2019-07" db="EMBL/GenBank/DDBJ databases">
        <authorList>
            <person name="Huang Y."/>
        </authorList>
    </citation>
    <scope>NUCLEOTIDE SEQUENCE [LARGE SCALE GENOMIC DNA]</scope>
    <source>
        <strain evidence="1 2">HY188</strain>
    </source>
</reference>
<accession>A0A516X4W3</accession>
<reference evidence="1 2" key="1">
    <citation type="submission" date="2019-07" db="EMBL/GenBank/DDBJ databases">
        <title>Tomitella cavernea sp. nov., an actinomycete isolated from soil.</title>
        <authorList>
            <person name="Cheng J."/>
        </authorList>
    </citation>
    <scope>NUCLEOTIDE SEQUENCE [LARGE SCALE GENOMIC DNA]</scope>
    <source>
        <strain evidence="1 2">HY188</strain>
    </source>
</reference>
<gene>
    <name evidence="1" type="ORF">FO059_13280</name>
</gene>
<keyword evidence="2" id="KW-1185">Reference proteome</keyword>
<proteinExistence type="predicted"/>
<dbReference type="KEGG" id="toy:FO059_13280"/>
<protein>
    <submittedName>
        <fullName evidence="1">Uncharacterized protein</fullName>
    </submittedName>
</protein>
<dbReference type="EMBL" id="CP041765">
    <property type="protein sequence ID" value="QDQ98106.1"/>
    <property type="molecule type" value="Genomic_DNA"/>
</dbReference>